<evidence type="ECO:0000313" key="5">
    <source>
        <dbReference type="Proteomes" id="UP000248827"/>
    </source>
</evidence>
<evidence type="ECO:0000259" key="1">
    <source>
        <dbReference type="PROSITE" id="PS51462"/>
    </source>
</evidence>
<dbReference type="InterPro" id="IPR015797">
    <property type="entry name" value="NUDIX_hydrolase-like_dom_sf"/>
</dbReference>
<dbReference type="Proteomes" id="UP000247078">
    <property type="component" value="Unassembled WGS sequence"/>
</dbReference>
<sequence length="172" mass="19827">MEIRQMATAFLSNGNDMLMMKKAGSRLFDFEFWGGIGGHLEHGELNSPMTASYREIEEETGFKQAEIENFRLRYVLMQYSDGEVRQQFVYFGETTHRAFIPSDEGELFWVPLDELLDLHTSILIKAAIRHFLQNQETDEIWIGNVLNGEGATAKPRVEWSIMQDTISFEPVV</sequence>
<dbReference type="InterPro" id="IPR000086">
    <property type="entry name" value="NUDIX_hydrolase_dom"/>
</dbReference>
<dbReference type="SUPFAM" id="SSF55811">
    <property type="entry name" value="Nudix"/>
    <property type="match status" value="1"/>
</dbReference>
<dbReference type="Pfam" id="PF00293">
    <property type="entry name" value="NUDIX"/>
    <property type="match status" value="1"/>
</dbReference>
<dbReference type="EMBL" id="QLLI01000005">
    <property type="protein sequence ID" value="RAI97343.1"/>
    <property type="molecule type" value="Genomic_DNA"/>
</dbReference>
<feature type="domain" description="Nudix hydrolase" evidence="1">
    <location>
        <begin position="2"/>
        <end position="137"/>
    </location>
</feature>
<dbReference type="Gene3D" id="3.90.79.10">
    <property type="entry name" value="Nucleoside Triphosphate Pyrophosphohydrolase"/>
    <property type="match status" value="1"/>
</dbReference>
<name>A0A855Y8P9_9BACL</name>
<protein>
    <submittedName>
        <fullName evidence="2">8-oxo-dGTP diphosphatase</fullName>
    </submittedName>
</protein>
<dbReference type="EMBL" id="QGTZ01000005">
    <property type="protein sequence ID" value="PWW40819.1"/>
    <property type="molecule type" value="Genomic_DNA"/>
</dbReference>
<evidence type="ECO:0000313" key="3">
    <source>
        <dbReference type="EMBL" id="RAI97343.1"/>
    </source>
</evidence>
<keyword evidence="5" id="KW-1185">Reference proteome</keyword>
<dbReference type="AlphaFoldDB" id="A0A855Y8P9"/>
<organism evidence="2 4">
    <name type="scientific">Paenibacillus pabuli</name>
    <dbReference type="NCBI Taxonomy" id="1472"/>
    <lineage>
        <taxon>Bacteria</taxon>
        <taxon>Bacillati</taxon>
        <taxon>Bacillota</taxon>
        <taxon>Bacilli</taxon>
        <taxon>Bacillales</taxon>
        <taxon>Paenibacillaceae</taxon>
        <taxon>Paenibacillus</taxon>
    </lineage>
</organism>
<dbReference type="PROSITE" id="PS51462">
    <property type="entry name" value="NUDIX"/>
    <property type="match status" value="1"/>
</dbReference>
<comment type="caution">
    <text evidence="2">The sequence shown here is derived from an EMBL/GenBank/DDBJ whole genome shotgun (WGS) entry which is preliminary data.</text>
</comment>
<dbReference type="RefSeq" id="WP_244192698.1">
    <property type="nucleotide sequence ID" value="NZ_QGTZ01000005.1"/>
</dbReference>
<proteinExistence type="predicted"/>
<gene>
    <name evidence="3" type="ORF">DET54_105307</name>
    <name evidence="2" type="ORF">DET56_10591</name>
</gene>
<dbReference type="Proteomes" id="UP000248827">
    <property type="component" value="Unassembled WGS sequence"/>
</dbReference>
<evidence type="ECO:0000313" key="2">
    <source>
        <dbReference type="EMBL" id="PWW40819.1"/>
    </source>
</evidence>
<evidence type="ECO:0000313" key="4">
    <source>
        <dbReference type="Proteomes" id="UP000247078"/>
    </source>
</evidence>
<accession>A0A855Y8P9</accession>
<reference evidence="2 4" key="1">
    <citation type="submission" date="2018-05" db="EMBL/GenBank/DDBJ databases">
        <title>Freshwater and sediment microbial communities from various areas in North America, analyzing microbe dynamics in response to fracking.</title>
        <authorList>
            <person name="Lamendella R."/>
        </authorList>
    </citation>
    <scope>NUCLEOTIDE SEQUENCE [LARGE SCALE GENOMIC DNA]</scope>
    <source>
        <strain evidence="2 4">DB-3</strain>
        <strain evidence="3 5">NG-13</strain>
    </source>
</reference>